<gene>
    <name evidence="1" type="ORF">RFH988_LOCUS37889</name>
</gene>
<protein>
    <submittedName>
        <fullName evidence="1">Uncharacterized protein</fullName>
    </submittedName>
</protein>
<organism evidence="1 2">
    <name type="scientific">Rotaria sordida</name>
    <dbReference type="NCBI Taxonomy" id="392033"/>
    <lineage>
        <taxon>Eukaryota</taxon>
        <taxon>Metazoa</taxon>
        <taxon>Spiralia</taxon>
        <taxon>Gnathifera</taxon>
        <taxon>Rotifera</taxon>
        <taxon>Eurotatoria</taxon>
        <taxon>Bdelloidea</taxon>
        <taxon>Philodinida</taxon>
        <taxon>Philodinidae</taxon>
        <taxon>Rotaria</taxon>
    </lineage>
</organism>
<feature type="non-terminal residue" evidence="1">
    <location>
        <position position="1"/>
    </location>
</feature>
<evidence type="ECO:0000313" key="2">
    <source>
        <dbReference type="Proteomes" id="UP000663882"/>
    </source>
</evidence>
<reference evidence="1" key="1">
    <citation type="submission" date="2021-02" db="EMBL/GenBank/DDBJ databases">
        <authorList>
            <person name="Nowell W R."/>
        </authorList>
    </citation>
    <scope>NUCLEOTIDE SEQUENCE</scope>
</reference>
<accession>A0A815RK18</accession>
<name>A0A815RK18_9BILA</name>
<evidence type="ECO:0000313" key="1">
    <source>
        <dbReference type="EMBL" id="CAF1478729.1"/>
    </source>
</evidence>
<comment type="caution">
    <text evidence="1">The sequence shown here is derived from an EMBL/GenBank/DDBJ whole genome shotgun (WGS) entry which is preliminary data.</text>
</comment>
<sequence length="34" mass="3835">NEQTIIDKRALRLEELKSESTIVVAQHVDVAIDT</sequence>
<proteinExistence type="predicted"/>
<dbReference type="AlphaFoldDB" id="A0A815RK18"/>
<dbReference type="EMBL" id="CAJNOO010008165">
    <property type="protein sequence ID" value="CAF1478729.1"/>
    <property type="molecule type" value="Genomic_DNA"/>
</dbReference>
<dbReference type="Proteomes" id="UP000663882">
    <property type="component" value="Unassembled WGS sequence"/>
</dbReference>